<dbReference type="GO" id="GO:0003723">
    <property type="term" value="F:RNA binding"/>
    <property type="evidence" value="ECO:0007669"/>
    <property type="project" value="TreeGrafter"/>
</dbReference>
<keyword evidence="8" id="KW-0067">ATP-binding</keyword>
<dbReference type="CDD" id="cd09641">
    <property type="entry name" value="Cas3''_I"/>
    <property type="match status" value="1"/>
</dbReference>
<dbReference type="Proteomes" id="UP001155034">
    <property type="component" value="Unassembled WGS sequence"/>
</dbReference>
<evidence type="ECO:0000256" key="6">
    <source>
        <dbReference type="ARBA" id="ARBA00022801"/>
    </source>
</evidence>
<comment type="caution">
    <text evidence="12">The sequence shown here is derived from an EMBL/GenBank/DDBJ whole genome shotgun (WGS) entry which is preliminary data.</text>
</comment>
<dbReference type="SUPFAM" id="SSF52540">
    <property type="entry name" value="P-loop containing nucleoside triphosphate hydrolases"/>
    <property type="match status" value="1"/>
</dbReference>
<dbReference type="InterPro" id="IPR054712">
    <property type="entry name" value="Cas3-like_dom"/>
</dbReference>
<name>A0A9X2Z1C3_9BACT</name>
<dbReference type="Pfam" id="PF22590">
    <property type="entry name" value="Cas3-like_C_2"/>
    <property type="match status" value="1"/>
</dbReference>
<dbReference type="PANTHER" id="PTHR47963:SF9">
    <property type="entry name" value="CRISPR-ASSOCIATED ENDONUCLEASE_HELICASE CAS3"/>
    <property type="match status" value="1"/>
</dbReference>
<dbReference type="SMART" id="SM00487">
    <property type="entry name" value="DEXDc"/>
    <property type="match status" value="1"/>
</dbReference>
<dbReference type="GO" id="GO:0005524">
    <property type="term" value="F:ATP binding"/>
    <property type="evidence" value="ECO:0007669"/>
    <property type="project" value="UniProtKB-KW"/>
</dbReference>
<dbReference type="AlphaFoldDB" id="A0A9X2Z1C3"/>
<keyword evidence="5" id="KW-0547">Nucleotide-binding</keyword>
<keyword evidence="6 12" id="KW-0378">Hydrolase</keyword>
<dbReference type="EC" id="3.1.-.-" evidence="12"/>
<comment type="similarity">
    <text evidence="1">In the N-terminal section; belongs to the CRISPR-associated nuclease Cas3-HD family.</text>
</comment>
<evidence type="ECO:0000256" key="7">
    <source>
        <dbReference type="ARBA" id="ARBA00022806"/>
    </source>
</evidence>
<dbReference type="GO" id="GO:0003724">
    <property type="term" value="F:RNA helicase activity"/>
    <property type="evidence" value="ECO:0007669"/>
    <property type="project" value="TreeGrafter"/>
</dbReference>
<keyword evidence="7" id="KW-0347">Helicase</keyword>
<dbReference type="InterPro" id="IPR038257">
    <property type="entry name" value="CRISPR-assoc_Cas3_HD_sf"/>
</dbReference>
<keyword evidence="12" id="KW-0255">Endonuclease</keyword>
<comment type="similarity">
    <text evidence="2">In the central section; belongs to the CRISPR-associated helicase Cas3 family.</text>
</comment>
<dbReference type="NCBIfam" id="TIGR01596">
    <property type="entry name" value="cas3_HD"/>
    <property type="match status" value="1"/>
</dbReference>
<dbReference type="GO" id="GO:0046872">
    <property type="term" value="F:metal ion binding"/>
    <property type="evidence" value="ECO:0007669"/>
    <property type="project" value="UniProtKB-KW"/>
</dbReference>
<feature type="compositionally biased region" description="Acidic residues" evidence="10">
    <location>
        <begin position="827"/>
        <end position="842"/>
    </location>
</feature>
<dbReference type="RefSeq" id="WP_183959247.1">
    <property type="nucleotide sequence ID" value="NZ_JACIFB010000017.1"/>
</dbReference>
<accession>A0A9X2Z1C3</accession>
<feature type="region of interest" description="Disordered" evidence="10">
    <location>
        <begin position="805"/>
        <end position="844"/>
    </location>
</feature>
<reference evidence="12" key="1">
    <citation type="submission" date="2022-08" db="EMBL/GenBank/DDBJ databases">
        <title>Genomic Encyclopedia of Type Strains, Phase V (KMG-V): Genome sequencing to study the core and pangenomes of soil and plant-associated prokaryotes.</title>
        <authorList>
            <person name="Whitman W."/>
        </authorList>
    </citation>
    <scope>NUCLEOTIDE SEQUENCE</scope>
    <source>
        <strain evidence="12">SP2016B</strain>
    </source>
</reference>
<evidence type="ECO:0000259" key="11">
    <source>
        <dbReference type="PROSITE" id="PS51643"/>
    </source>
</evidence>
<dbReference type="PANTHER" id="PTHR47963">
    <property type="entry name" value="DEAD-BOX ATP-DEPENDENT RNA HELICASE 47, MITOCHONDRIAL"/>
    <property type="match status" value="1"/>
</dbReference>
<dbReference type="InterPro" id="IPR050547">
    <property type="entry name" value="DEAD_box_RNA_helicases"/>
</dbReference>
<dbReference type="GO" id="GO:0051607">
    <property type="term" value="P:defense response to virus"/>
    <property type="evidence" value="ECO:0007669"/>
    <property type="project" value="UniProtKB-KW"/>
</dbReference>
<dbReference type="InterPro" id="IPR006483">
    <property type="entry name" value="CRISPR-assoc_Cas3_HD"/>
</dbReference>
<protein>
    <submittedName>
        <fullName evidence="12">CRISPR-associated endonuclease/helicase Cas3</fullName>
        <ecNumber evidence="12">3.1.-.-</ecNumber>
        <ecNumber evidence="12">3.6.4.-</ecNumber>
    </submittedName>
</protein>
<keyword evidence="4" id="KW-0479">Metal-binding</keyword>
<evidence type="ECO:0000256" key="8">
    <source>
        <dbReference type="ARBA" id="ARBA00022840"/>
    </source>
</evidence>
<sequence>MDRPLTPSDFWAKLKYKDNDRSTGEVVDWHPLLAHSADVAAVTEALLRRTILHDRLASLIGWDDLSDVHVARLAALAALHDAGKVTQGFQNRAFGKKPESDHVTPMVNVYNASDPLAYLAPLGVADLQNWADDLDVLGHLLLATFGHHGAPVTPGTHDPMLWEASDIRDPEAGLARLDTHVREWFPSAYDDVSSPFPATPIFQHAFNGLLTLADWIGSDETLFPFADTTETPMKRARSHAAEAVSKLFLDPSAPRAALHEDSGFDQILEEPEWDPYPIQRAVRDVPLHDNGGLAVLESDTGSGKTEAALARYVRLFRGGLVDGLYFAVPTRTAATQLHDRVTAAVRRLFPEEQRPPVVQAVPGYIKADDMTATRLPNSFAVRWDEDIQHRGWAAESSKRYLAGPIAVGTIDQVLLSTLQASHAHMRATALLRHFLVVDEVHASDAYMTRLMDRVLDQHLAAGGHALLMSATLGASARVRLTTDDGNMPDQDTAETEDYPLVTHVDADRTDPESTHAVSSDASKTVAPKLCGDADAPEDVAQRALGYAQDGARVLIIRNLVDDCIQTQKELESLAEDKDFLFGVNDTPAPHHSRFAPDDRRRLDNAVENIFGPDTPNRGIVAVATQTVEQSLDLDADLMITDLCPMDVLLQRIGRLHRHSRDRPSGYETARCVVLTPEERGLAPHISDDGQAFGPHGLGTVYSDLRVLDTTWSVLENDNLAPWQIPEDNRTLVERATHPDALRAVVTGGDDAWHRHEQWVLGSRQADRQATGHVAIDRTEPFGAEPFPDDLGTAKTRLGQEDYRVELPEPAPGPFGTPIGELSVSEWQLDDPPESEEASDVSQEDGGFSFWFSGHSFQYNRLGLSSRSK</sequence>
<evidence type="ECO:0000256" key="2">
    <source>
        <dbReference type="ARBA" id="ARBA00009046"/>
    </source>
</evidence>
<proteinExistence type="inferred from homology"/>
<feature type="domain" description="HD Cas3-type" evidence="11">
    <location>
        <begin position="25"/>
        <end position="216"/>
    </location>
</feature>
<dbReference type="GO" id="GO:0004519">
    <property type="term" value="F:endonuclease activity"/>
    <property type="evidence" value="ECO:0007669"/>
    <property type="project" value="UniProtKB-KW"/>
</dbReference>
<evidence type="ECO:0000256" key="1">
    <source>
        <dbReference type="ARBA" id="ARBA00006847"/>
    </source>
</evidence>
<keyword evidence="9" id="KW-0051">Antiviral defense</keyword>
<dbReference type="Pfam" id="PF18019">
    <property type="entry name" value="Cas3_HD"/>
    <property type="match status" value="1"/>
</dbReference>
<evidence type="ECO:0000256" key="3">
    <source>
        <dbReference type="ARBA" id="ARBA00022722"/>
    </source>
</evidence>
<dbReference type="InterPro" id="IPR014001">
    <property type="entry name" value="Helicase_ATP-bd"/>
</dbReference>
<evidence type="ECO:0000313" key="12">
    <source>
        <dbReference type="EMBL" id="MCS3866589.1"/>
    </source>
</evidence>
<evidence type="ECO:0000313" key="13">
    <source>
        <dbReference type="Proteomes" id="UP001155034"/>
    </source>
</evidence>
<evidence type="ECO:0000256" key="4">
    <source>
        <dbReference type="ARBA" id="ARBA00022723"/>
    </source>
</evidence>
<organism evidence="12 13">
    <name type="scientific">Salinibacter ruber</name>
    <dbReference type="NCBI Taxonomy" id="146919"/>
    <lineage>
        <taxon>Bacteria</taxon>
        <taxon>Pseudomonadati</taxon>
        <taxon>Rhodothermota</taxon>
        <taxon>Rhodothermia</taxon>
        <taxon>Rhodothermales</taxon>
        <taxon>Salinibacteraceae</taxon>
        <taxon>Salinibacter</taxon>
    </lineage>
</organism>
<dbReference type="EC" id="3.6.4.-" evidence="12"/>
<keyword evidence="3" id="KW-0540">Nuclease</keyword>
<dbReference type="NCBIfam" id="TIGR01587">
    <property type="entry name" value="cas3_core"/>
    <property type="match status" value="1"/>
</dbReference>
<gene>
    <name evidence="12" type="ORF">GGP82_003167</name>
</gene>
<dbReference type="InterPro" id="IPR006474">
    <property type="entry name" value="Helicase_Cas3_CRISPR-ass_core"/>
</dbReference>
<dbReference type="Gene3D" id="3.40.50.300">
    <property type="entry name" value="P-loop containing nucleotide triphosphate hydrolases"/>
    <property type="match status" value="2"/>
</dbReference>
<evidence type="ECO:0000256" key="9">
    <source>
        <dbReference type="ARBA" id="ARBA00023118"/>
    </source>
</evidence>
<dbReference type="EMBL" id="JANTYZ010000015">
    <property type="protein sequence ID" value="MCS3866589.1"/>
    <property type="molecule type" value="Genomic_DNA"/>
</dbReference>
<dbReference type="InterPro" id="IPR027417">
    <property type="entry name" value="P-loop_NTPase"/>
</dbReference>
<evidence type="ECO:0000256" key="5">
    <source>
        <dbReference type="ARBA" id="ARBA00022741"/>
    </source>
</evidence>
<dbReference type="Gene3D" id="1.10.3210.30">
    <property type="match status" value="1"/>
</dbReference>
<dbReference type="GO" id="GO:0016787">
    <property type="term" value="F:hydrolase activity"/>
    <property type="evidence" value="ECO:0007669"/>
    <property type="project" value="UniProtKB-KW"/>
</dbReference>
<dbReference type="PROSITE" id="PS51643">
    <property type="entry name" value="HD_CAS3"/>
    <property type="match status" value="1"/>
</dbReference>
<evidence type="ECO:0000256" key="10">
    <source>
        <dbReference type="SAM" id="MobiDB-lite"/>
    </source>
</evidence>